<feature type="non-terminal residue" evidence="2">
    <location>
        <position position="1"/>
    </location>
</feature>
<feature type="compositionally biased region" description="Polar residues" evidence="1">
    <location>
        <begin position="1"/>
        <end position="11"/>
    </location>
</feature>
<feature type="compositionally biased region" description="Low complexity" evidence="1">
    <location>
        <begin position="44"/>
        <end position="55"/>
    </location>
</feature>
<feature type="region of interest" description="Disordered" evidence="1">
    <location>
        <begin position="323"/>
        <end position="439"/>
    </location>
</feature>
<evidence type="ECO:0000313" key="2">
    <source>
        <dbReference type="EMBL" id="GKT27720.1"/>
    </source>
</evidence>
<feature type="compositionally biased region" description="Basic and acidic residues" evidence="1">
    <location>
        <begin position="12"/>
        <end position="22"/>
    </location>
</feature>
<comment type="caution">
    <text evidence="2">The sequence shown here is derived from an EMBL/GenBank/DDBJ whole genome shotgun (WGS) entry which is preliminary data.</text>
</comment>
<feature type="region of interest" description="Disordered" evidence="1">
    <location>
        <begin position="153"/>
        <end position="209"/>
    </location>
</feature>
<dbReference type="EMBL" id="BQXS01000044">
    <property type="protein sequence ID" value="GKT27720.1"/>
    <property type="molecule type" value="Genomic_DNA"/>
</dbReference>
<reference evidence="2" key="1">
    <citation type="submission" date="2022-03" db="EMBL/GenBank/DDBJ databases">
        <title>Draft genome sequence of Aduncisulcus paluster, a free-living microaerophilic Fornicata.</title>
        <authorList>
            <person name="Yuyama I."/>
            <person name="Kume K."/>
            <person name="Tamura T."/>
            <person name="Inagaki Y."/>
            <person name="Hashimoto T."/>
        </authorList>
    </citation>
    <scope>NUCLEOTIDE SEQUENCE</scope>
    <source>
        <strain evidence="2">NY0171</strain>
    </source>
</reference>
<protein>
    <submittedName>
        <fullName evidence="2">Uncharacterized protein</fullName>
    </submittedName>
</protein>
<feature type="compositionally biased region" description="Polar residues" evidence="1">
    <location>
        <begin position="179"/>
        <end position="188"/>
    </location>
</feature>
<proteinExistence type="predicted"/>
<name>A0ABQ5K8R3_9EUKA</name>
<gene>
    <name evidence="2" type="ORF">ADUPG1_000143</name>
</gene>
<organism evidence="2 3">
    <name type="scientific">Aduncisulcus paluster</name>
    <dbReference type="NCBI Taxonomy" id="2918883"/>
    <lineage>
        <taxon>Eukaryota</taxon>
        <taxon>Metamonada</taxon>
        <taxon>Carpediemonas-like organisms</taxon>
        <taxon>Aduncisulcus</taxon>
    </lineage>
</organism>
<feature type="compositionally biased region" description="Acidic residues" evidence="1">
    <location>
        <begin position="91"/>
        <end position="100"/>
    </location>
</feature>
<keyword evidence="3" id="KW-1185">Reference proteome</keyword>
<feature type="compositionally biased region" description="Basic and acidic residues" evidence="1">
    <location>
        <begin position="75"/>
        <end position="85"/>
    </location>
</feature>
<accession>A0ABQ5K8R3</accession>
<dbReference type="Proteomes" id="UP001057375">
    <property type="component" value="Unassembled WGS sequence"/>
</dbReference>
<feature type="region of interest" description="Disordered" evidence="1">
    <location>
        <begin position="1"/>
        <end position="123"/>
    </location>
</feature>
<feature type="compositionally biased region" description="Polar residues" evidence="1">
    <location>
        <begin position="368"/>
        <end position="388"/>
    </location>
</feature>
<evidence type="ECO:0000313" key="3">
    <source>
        <dbReference type="Proteomes" id="UP001057375"/>
    </source>
</evidence>
<evidence type="ECO:0000256" key="1">
    <source>
        <dbReference type="SAM" id="MobiDB-lite"/>
    </source>
</evidence>
<feature type="compositionally biased region" description="Low complexity" evidence="1">
    <location>
        <begin position="420"/>
        <end position="429"/>
    </location>
</feature>
<feature type="compositionally biased region" description="Pro residues" evidence="1">
    <location>
        <begin position="430"/>
        <end position="439"/>
    </location>
</feature>
<feature type="compositionally biased region" description="Polar residues" evidence="1">
    <location>
        <begin position="56"/>
        <end position="67"/>
    </location>
</feature>
<feature type="compositionally biased region" description="Acidic residues" evidence="1">
    <location>
        <begin position="31"/>
        <end position="40"/>
    </location>
</feature>
<sequence length="439" mass="46765">GTETSDSNPNQADRDDIDRQGGETESSEYTYETEEEDEQSIGDKAMAPAQKAQPQSTMASTGANLQGSEEEDENDLFKVPDKTQTDADNAGNEEDREGEDTGFLRRLFGRSKKDKVKQADLGSSSKTIFSTEHNCYIRVDKKGNMIEKIVKKAAPPPPKMSEIVQKKKEDDVSEVVKPTSITTQLSGGSSYVSPPPASTSTSAEHPHHAFPSTFPVIPTMPRQGVPAKPAMVPVQPSLMPGQPSLMPIPSSTSETKPVQQPAAFFNPIPSIVAPHGIPPSQTTPAQITPSMPSATFPVPGRTESESLPKPSLPVSHQPIQTSIQQTPMVPTGPNPLMSGMPPKVSGAPINPMPMPQPMGSGIVPAATSIPSDQPSQQVSSTLPSSDSLTRAGRRRPVRPSARQSARTRLLAKGGIRAHQSDTPSSSVSFTPPPQVLNPK</sequence>